<sequence>MGIPNLDDCIIGCSLKITRVDCVHTLTYCSLIKATFCTESFMYILVKLVSFHQS</sequence>
<reference evidence="1" key="1">
    <citation type="submission" date="2014-11" db="EMBL/GenBank/DDBJ databases">
        <authorList>
            <person name="Amaro Gonzalez C."/>
        </authorList>
    </citation>
    <scope>NUCLEOTIDE SEQUENCE</scope>
</reference>
<dbReference type="EMBL" id="GBXM01084977">
    <property type="protein sequence ID" value="JAH23600.1"/>
    <property type="molecule type" value="Transcribed_RNA"/>
</dbReference>
<accession>A0A0E9R535</accession>
<reference evidence="1" key="2">
    <citation type="journal article" date="2015" name="Fish Shellfish Immunol.">
        <title>Early steps in the European eel (Anguilla anguilla)-Vibrio vulnificus interaction in the gills: Role of the RtxA13 toxin.</title>
        <authorList>
            <person name="Callol A."/>
            <person name="Pajuelo D."/>
            <person name="Ebbesson L."/>
            <person name="Teles M."/>
            <person name="MacKenzie S."/>
            <person name="Amaro C."/>
        </authorList>
    </citation>
    <scope>NUCLEOTIDE SEQUENCE</scope>
</reference>
<name>A0A0E9R535_ANGAN</name>
<protein>
    <submittedName>
        <fullName evidence="1">Uncharacterized protein</fullName>
    </submittedName>
</protein>
<dbReference type="AlphaFoldDB" id="A0A0E9R535"/>
<proteinExistence type="predicted"/>
<evidence type="ECO:0000313" key="1">
    <source>
        <dbReference type="EMBL" id="JAH23600.1"/>
    </source>
</evidence>
<organism evidence="1">
    <name type="scientific">Anguilla anguilla</name>
    <name type="common">European freshwater eel</name>
    <name type="synonym">Muraena anguilla</name>
    <dbReference type="NCBI Taxonomy" id="7936"/>
    <lineage>
        <taxon>Eukaryota</taxon>
        <taxon>Metazoa</taxon>
        <taxon>Chordata</taxon>
        <taxon>Craniata</taxon>
        <taxon>Vertebrata</taxon>
        <taxon>Euteleostomi</taxon>
        <taxon>Actinopterygii</taxon>
        <taxon>Neopterygii</taxon>
        <taxon>Teleostei</taxon>
        <taxon>Anguilliformes</taxon>
        <taxon>Anguillidae</taxon>
        <taxon>Anguilla</taxon>
    </lineage>
</organism>